<dbReference type="OrthoDB" id="129384at2"/>
<name>A0A511Z111_9CELL</name>
<dbReference type="Gene3D" id="3.40.50.360">
    <property type="match status" value="1"/>
</dbReference>
<dbReference type="Pfam" id="PF12724">
    <property type="entry name" value="Flavodoxin_5"/>
    <property type="match status" value="1"/>
</dbReference>
<keyword evidence="3" id="KW-1185">Reference proteome</keyword>
<evidence type="ECO:0000259" key="1">
    <source>
        <dbReference type="Pfam" id="PF12724"/>
    </source>
</evidence>
<dbReference type="RefSeq" id="WP_052114141.1">
    <property type="nucleotide sequence ID" value="NZ_BJYK01000009.1"/>
</dbReference>
<accession>A0A511Z111</accession>
<dbReference type="Proteomes" id="UP000321484">
    <property type="component" value="Unassembled WGS sequence"/>
</dbReference>
<evidence type="ECO:0000313" key="2">
    <source>
        <dbReference type="EMBL" id="GEN81122.1"/>
    </source>
</evidence>
<feature type="domain" description="Flavodoxin" evidence="1">
    <location>
        <begin position="6"/>
        <end position="105"/>
    </location>
</feature>
<dbReference type="SUPFAM" id="SSF52218">
    <property type="entry name" value="Flavoproteins"/>
    <property type="match status" value="1"/>
</dbReference>
<evidence type="ECO:0000313" key="3">
    <source>
        <dbReference type="Proteomes" id="UP000321484"/>
    </source>
</evidence>
<comment type="caution">
    <text evidence="2">The sequence shown here is derived from an EMBL/GenBank/DDBJ whole genome shotgun (WGS) entry which is preliminary data.</text>
</comment>
<sequence>MAAKVLITYATKHGATKGIAQAAGSMLHSCGHRVRILPAPVVQDARDADVVLIGSAIYHEQWLWDARRLIRRVRGDLRGGPAVWLFSSGPLGGTPEADAVVAETTGLDRDLPDCLDGTLRGVDVRGHAVFAGRLEPRVAAELETWVPHGDWRDMALVRDWARAVGGAPAVPRLNEFPLPEPGWGLSLGRV</sequence>
<dbReference type="AlphaFoldDB" id="A0A511Z111"/>
<dbReference type="EMBL" id="BJYK01000009">
    <property type="protein sequence ID" value="GEN81122.1"/>
    <property type="molecule type" value="Genomic_DNA"/>
</dbReference>
<gene>
    <name evidence="2" type="ORF">AFE02nite_28560</name>
</gene>
<proteinExistence type="predicted"/>
<dbReference type="InterPro" id="IPR029039">
    <property type="entry name" value="Flavoprotein-like_sf"/>
</dbReference>
<organism evidence="2 3">
    <name type="scientific">Actinotalea fermentans</name>
    <dbReference type="NCBI Taxonomy" id="43671"/>
    <lineage>
        <taxon>Bacteria</taxon>
        <taxon>Bacillati</taxon>
        <taxon>Actinomycetota</taxon>
        <taxon>Actinomycetes</taxon>
        <taxon>Micrococcales</taxon>
        <taxon>Cellulomonadaceae</taxon>
        <taxon>Actinotalea</taxon>
    </lineage>
</organism>
<dbReference type="InterPro" id="IPR026816">
    <property type="entry name" value="Flavodoxin_dom"/>
</dbReference>
<protein>
    <recommendedName>
        <fullName evidence="1">Flavodoxin domain-containing protein</fullName>
    </recommendedName>
</protein>
<reference evidence="2 3" key="1">
    <citation type="submission" date="2019-07" db="EMBL/GenBank/DDBJ databases">
        <title>Whole genome shotgun sequence of Actinotalea fermentans NBRC 105374.</title>
        <authorList>
            <person name="Hosoyama A."/>
            <person name="Uohara A."/>
            <person name="Ohji S."/>
            <person name="Ichikawa N."/>
        </authorList>
    </citation>
    <scope>NUCLEOTIDE SEQUENCE [LARGE SCALE GENOMIC DNA]</scope>
    <source>
        <strain evidence="2 3">NBRC 105374</strain>
    </source>
</reference>